<dbReference type="Gene3D" id="3.10.100.10">
    <property type="entry name" value="Mannose-Binding Protein A, subunit A"/>
    <property type="match status" value="1"/>
</dbReference>
<evidence type="ECO:0000313" key="4">
    <source>
        <dbReference type="EMBL" id="KAK9962409.1"/>
    </source>
</evidence>
<keyword evidence="1" id="KW-1015">Disulfide bond</keyword>
<dbReference type="Pfam" id="PF00059">
    <property type="entry name" value="Lectin_C"/>
    <property type="match status" value="1"/>
</dbReference>
<sequence>MAMLRGFLLLFIIFSMGNAGADLAKTCPVGWTNFGFRCYKFISQPANWITAERNCQSLGANLASVRNKLEKNFLLSLLPSSSTRSWVGAHDGVQDGQWMWSDGTAFLYTNWCPGEPNNSQTENCLEINFSPNRCWNNAPCSILKSSLCVKDLCSHPAPQLL</sequence>
<evidence type="ECO:0000313" key="5">
    <source>
        <dbReference type="Proteomes" id="UP001479290"/>
    </source>
</evidence>
<keyword evidence="2" id="KW-0732">Signal</keyword>
<dbReference type="InterPro" id="IPR018378">
    <property type="entry name" value="C-type_lectin_CS"/>
</dbReference>
<name>A0AAW1ZLT7_CULAL</name>
<feature type="chain" id="PRO_5043565059" description="C-type lectin domain-containing protein" evidence="2">
    <location>
        <begin position="20"/>
        <end position="161"/>
    </location>
</feature>
<evidence type="ECO:0000256" key="2">
    <source>
        <dbReference type="SAM" id="SignalP"/>
    </source>
</evidence>
<organism evidence="4 5">
    <name type="scientific">Culter alburnus</name>
    <name type="common">Topmouth culter</name>
    <dbReference type="NCBI Taxonomy" id="194366"/>
    <lineage>
        <taxon>Eukaryota</taxon>
        <taxon>Metazoa</taxon>
        <taxon>Chordata</taxon>
        <taxon>Craniata</taxon>
        <taxon>Vertebrata</taxon>
        <taxon>Euteleostomi</taxon>
        <taxon>Actinopterygii</taxon>
        <taxon>Neopterygii</taxon>
        <taxon>Teleostei</taxon>
        <taxon>Ostariophysi</taxon>
        <taxon>Cypriniformes</taxon>
        <taxon>Xenocyprididae</taxon>
        <taxon>Xenocypridinae</taxon>
        <taxon>Culter</taxon>
    </lineage>
</organism>
<comment type="caution">
    <text evidence="4">The sequence shown here is derived from an EMBL/GenBank/DDBJ whole genome shotgun (WGS) entry which is preliminary data.</text>
</comment>
<dbReference type="Proteomes" id="UP001479290">
    <property type="component" value="Unassembled WGS sequence"/>
</dbReference>
<dbReference type="InterPro" id="IPR001304">
    <property type="entry name" value="C-type_lectin-like"/>
</dbReference>
<dbReference type="AlphaFoldDB" id="A0AAW1ZLT7"/>
<evidence type="ECO:0000256" key="1">
    <source>
        <dbReference type="ARBA" id="ARBA00023157"/>
    </source>
</evidence>
<feature type="domain" description="C-type lectin" evidence="3">
    <location>
        <begin position="34"/>
        <end position="149"/>
    </location>
</feature>
<dbReference type="InterPro" id="IPR016187">
    <property type="entry name" value="CTDL_fold"/>
</dbReference>
<dbReference type="SUPFAM" id="SSF56436">
    <property type="entry name" value="C-type lectin-like"/>
    <property type="match status" value="1"/>
</dbReference>
<evidence type="ECO:0000259" key="3">
    <source>
        <dbReference type="PROSITE" id="PS50041"/>
    </source>
</evidence>
<dbReference type="PROSITE" id="PS50041">
    <property type="entry name" value="C_TYPE_LECTIN_2"/>
    <property type="match status" value="1"/>
</dbReference>
<dbReference type="EMBL" id="JAWDJR010000015">
    <property type="protein sequence ID" value="KAK9962409.1"/>
    <property type="molecule type" value="Genomic_DNA"/>
</dbReference>
<dbReference type="PANTHER" id="PTHR22803">
    <property type="entry name" value="MANNOSE, PHOSPHOLIPASE, LECTIN RECEPTOR RELATED"/>
    <property type="match status" value="1"/>
</dbReference>
<dbReference type="InterPro" id="IPR002353">
    <property type="entry name" value="AntifreezeII"/>
</dbReference>
<proteinExistence type="predicted"/>
<dbReference type="CDD" id="cd00037">
    <property type="entry name" value="CLECT"/>
    <property type="match status" value="1"/>
</dbReference>
<feature type="signal peptide" evidence="2">
    <location>
        <begin position="1"/>
        <end position="19"/>
    </location>
</feature>
<dbReference type="SMART" id="SM00034">
    <property type="entry name" value="CLECT"/>
    <property type="match status" value="1"/>
</dbReference>
<accession>A0AAW1ZLT7</accession>
<keyword evidence="5" id="KW-1185">Reference proteome</keyword>
<dbReference type="InterPro" id="IPR050111">
    <property type="entry name" value="C-type_lectin/snaclec_domain"/>
</dbReference>
<dbReference type="PROSITE" id="PS00615">
    <property type="entry name" value="C_TYPE_LECTIN_1"/>
    <property type="match status" value="1"/>
</dbReference>
<dbReference type="PRINTS" id="PR00356">
    <property type="entry name" value="ANTIFREEZEII"/>
</dbReference>
<reference evidence="4 5" key="1">
    <citation type="submission" date="2024-05" db="EMBL/GenBank/DDBJ databases">
        <title>A high-quality chromosomal-level genome assembly of Topmouth culter (Culter alburnus).</title>
        <authorList>
            <person name="Zhao H."/>
        </authorList>
    </citation>
    <scope>NUCLEOTIDE SEQUENCE [LARGE SCALE GENOMIC DNA]</scope>
    <source>
        <strain evidence="4">CATC2023</strain>
        <tissue evidence="4">Muscle</tissue>
    </source>
</reference>
<protein>
    <recommendedName>
        <fullName evidence="3">C-type lectin domain-containing protein</fullName>
    </recommendedName>
</protein>
<gene>
    <name evidence="4" type="ORF">ABG768_007778</name>
</gene>
<dbReference type="InterPro" id="IPR016186">
    <property type="entry name" value="C-type_lectin-like/link_sf"/>
</dbReference>